<name>S5DRD2_9VIRU</name>
<dbReference type="EMBL" id="KC752336">
    <property type="protein sequence ID" value="AGQ20233.1"/>
    <property type="molecule type" value="Genomic_DNA"/>
</dbReference>
<accession>S5DRD2</accession>
<evidence type="ECO:0000256" key="1">
    <source>
        <dbReference type="SAM" id="Phobius"/>
    </source>
</evidence>
<keyword evidence="1" id="KW-0812">Transmembrane</keyword>
<feature type="transmembrane region" description="Helical" evidence="1">
    <location>
        <begin position="92"/>
        <end position="112"/>
    </location>
</feature>
<sequence length="126" mass="14877">MEAEKIGYECSVRYIPEKKSKENEEAVNRLHSKFYSSPDNNGKEEEAKSITDLFQKKLDEEAKKERKTAERIWKRLTEAINYELSTTELVMSFWRILILIFTMAALAFLIWWKIPKDVLISKMVTP</sequence>
<keyword evidence="1" id="KW-0472">Membrane</keyword>
<protein>
    <submittedName>
        <fullName evidence="2">AsIV-cont00130-ORF1</fullName>
    </submittedName>
</protein>
<reference evidence="2" key="1">
    <citation type="journal article" date="2013" name="J. Gen. Virol.">
        <title>Ultrastructural and genomic characterization of a second banchine polydnavirus confirms the existence of shared features within this ichnovirus lineage.</title>
        <authorList>
            <person name="Djoumad A."/>
            <person name="Stoltz D."/>
            <person name="Beliveau C."/>
            <person name="Boyle B."/>
            <person name="Kuhn L."/>
            <person name="Cusson M."/>
        </authorList>
    </citation>
    <scope>NUCLEOTIDE SEQUENCE</scope>
</reference>
<keyword evidence="1" id="KW-1133">Transmembrane helix</keyword>
<organism evidence="2">
    <name type="scientific">Apophua simplicipes ichnovirus</name>
    <dbReference type="NCBI Taxonomy" id="1329648"/>
    <lineage>
        <taxon>Viruses</taxon>
        <taxon>Viruses incertae sedis</taxon>
        <taxon>Polydnaviriformidae</taxon>
        <taxon>Ichnoviriform</taxon>
    </lineage>
</organism>
<evidence type="ECO:0000313" key="2">
    <source>
        <dbReference type="EMBL" id="AGQ20233.1"/>
    </source>
</evidence>
<proteinExistence type="predicted"/>